<reference evidence="1" key="1">
    <citation type="submission" date="2022-12" db="EMBL/GenBank/DDBJ databases">
        <title>Genome assemblies of Blomia tropicalis.</title>
        <authorList>
            <person name="Cui Y."/>
        </authorList>
    </citation>
    <scope>NUCLEOTIDE SEQUENCE</scope>
    <source>
        <tissue evidence="1">Adult mites</tissue>
    </source>
</reference>
<comment type="caution">
    <text evidence="1">The sequence shown here is derived from an EMBL/GenBank/DDBJ whole genome shotgun (WGS) entry which is preliminary data.</text>
</comment>
<dbReference type="Proteomes" id="UP001142055">
    <property type="component" value="Chromosome 1"/>
</dbReference>
<name>A0A9Q0MDZ2_BLOTA</name>
<evidence type="ECO:0000313" key="2">
    <source>
        <dbReference type="Proteomes" id="UP001142055"/>
    </source>
</evidence>
<sequence length="389" mass="46277">MEANRDTRKLFTHVSNVFPFDRPMETHISIWTFAVNLVNYYRFPFNYLVNYSKALSVCEIIGIDSIIQQYSMTEDDAQRLLLEAYQWKFDQINKNSKVQLNDIRIDDEVIGKDFNEMTLSEKIVALFCFKHQLSNYNMTDGVEVDYLSNQFLVWSIAAITAISSRGFLRRSHLTYLKKQTKLKGIYQLNQNLIFEIWRFIRSSFKSNEAKYWYSYYEKSFTAQHLKGVRKQFNKMCTIGFKAMLTVHNVILNLSNKLPIYYEQVTKLIPEDEFVKLQELYAQYEAKQFINYELKPFPEDNIKSFSNLAYFAWQYSLNINGDKSVRNNRNFAKLNVSLKPKIDELIRSFYDDQRKVNQLLDIGNPMVWKWKCLQQINVWEQSPNAVVYLY</sequence>
<keyword evidence="2" id="KW-1185">Reference proteome</keyword>
<dbReference type="AlphaFoldDB" id="A0A9Q0MDZ2"/>
<proteinExistence type="predicted"/>
<protein>
    <submittedName>
        <fullName evidence="1">Uncharacterized protein</fullName>
    </submittedName>
</protein>
<accession>A0A9Q0MDZ2</accession>
<evidence type="ECO:0000313" key="1">
    <source>
        <dbReference type="EMBL" id="KAJ6223852.1"/>
    </source>
</evidence>
<gene>
    <name evidence="1" type="ORF">RDWZM_002397</name>
</gene>
<dbReference type="EMBL" id="JAPWDV010000001">
    <property type="protein sequence ID" value="KAJ6223852.1"/>
    <property type="molecule type" value="Genomic_DNA"/>
</dbReference>
<organism evidence="1 2">
    <name type="scientific">Blomia tropicalis</name>
    <name type="common">Mite</name>
    <dbReference type="NCBI Taxonomy" id="40697"/>
    <lineage>
        <taxon>Eukaryota</taxon>
        <taxon>Metazoa</taxon>
        <taxon>Ecdysozoa</taxon>
        <taxon>Arthropoda</taxon>
        <taxon>Chelicerata</taxon>
        <taxon>Arachnida</taxon>
        <taxon>Acari</taxon>
        <taxon>Acariformes</taxon>
        <taxon>Sarcoptiformes</taxon>
        <taxon>Astigmata</taxon>
        <taxon>Glycyphagoidea</taxon>
        <taxon>Echimyopodidae</taxon>
        <taxon>Blomia</taxon>
    </lineage>
</organism>